<evidence type="ECO:0000256" key="1">
    <source>
        <dbReference type="ARBA" id="ARBA00010928"/>
    </source>
</evidence>
<dbReference type="AlphaFoldDB" id="A0A0C3HUI1"/>
<gene>
    <name evidence="5" type="ORF">SU60_05130</name>
</gene>
<dbReference type="InterPro" id="IPR036291">
    <property type="entry name" value="NAD(P)-bd_dom_sf"/>
</dbReference>
<name>A0A0C3HUI1_9VIBR</name>
<comment type="caution">
    <text evidence="5">The sequence shown here is derived from an EMBL/GenBank/DDBJ whole genome shotgun (WGS) entry which is preliminary data.</text>
</comment>
<dbReference type="GO" id="GO:0016491">
    <property type="term" value="F:oxidoreductase activity"/>
    <property type="evidence" value="ECO:0007669"/>
    <property type="project" value="UniProtKB-KW"/>
</dbReference>
<evidence type="ECO:0000313" key="6">
    <source>
        <dbReference type="Proteomes" id="UP000031977"/>
    </source>
</evidence>
<dbReference type="Gene3D" id="3.40.50.720">
    <property type="entry name" value="NAD(P)-binding Rossmann-like Domain"/>
    <property type="match status" value="1"/>
</dbReference>
<sequence>MTLPPIKTAVIGYGFSAKTFHIPFVSSLAEFELVAISTSNGEAVSKEWPSAEHYVSASELLTQSDAELVIITAPNDVHFNLAKQALENGKHVIIEKPFVTRVEDGETLITLAKENNRVLSVYHNRRWDGDFLTAKKLIDEKHIGEIKHFESHFDRFRPEVRQRWREQATDGGGILFDLGSHLIDQALELFGVPDAISAVCEMMREGSTTVDYFDVVMHYPNHVAIVHGDLFSAGPNKRFTLKGTKGSYEKLGLDPQESRLIEGVLPNEPSWADETSDNYGCLYGAEHDEVVTTVRGGYQHYFLQMAEAIRHNTVPPVRAEDALWNIKLIELAMESSRLGQKLPVIKDDK</sequence>
<dbReference type="OrthoDB" id="9774191at2"/>
<comment type="similarity">
    <text evidence="1">Belongs to the Gfo/Idh/MocA family.</text>
</comment>
<accession>A0A0C3HUI1</accession>
<feature type="domain" description="Gfo/Idh/MocA-like oxidoreductase N-terminal" evidence="3">
    <location>
        <begin position="6"/>
        <end position="123"/>
    </location>
</feature>
<protein>
    <submittedName>
        <fullName evidence="5">Oxidoreductase</fullName>
    </submittedName>
</protein>
<dbReference type="InterPro" id="IPR051317">
    <property type="entry name" value="Gfo/Idh/MocA_oxidoreduct"/>
</dbReference>
<dbReference type="PANTHER" id="PTHR43708">
    <property type="entry name" value="CONSERVED EXPRESSED OXIDOREDUCTASE (EUROFUNG)"/>
    <property type="match status" value="1"/>
</dbReference>
<dbReference type="RefSeq" id="WP_041154617.1">
    <property type="nucleotide sequence ID" value="NZ_CBCRVP010000003.1"/>
</dbReference>
<evidence type="ECO:0000259" key="4">
    <source>
        <dbReference type="Pfam" id="PF02894"/>
    </source>
</evidence>
<feature type="domain" description="Gfo/Idh/MocA-like oxidoreductase C-terminal" evidence="4">
    <location>
        <begin position="135"/>
        <end position="343"/>
    </location>
</feature>
<dbReference type="PANTHER" id="PTHR43708:SF5">
    <property type="entry name" value="CONSERVED EXPRESSED OXIDOREDUCTASE (EUROFUNG)-RELATED"/>
    <property type="match status" value="1"/>
</dbReference>
<evidence type="ECO:0000259" key="3">
    <source>
        <dbReference type="Pfam" id="PF01408"/>
    </source>
</evidence>
<dbReference type="Gene3D" id="3.30.360.10">
    <property type="entry name" value="Dihydrodipicolinate Reductase, domain 2"/>
    <property type="match status" value="1"/>
</dbReference>
<dbReference type="Pfam" id="PF01408">
    <property type="entry name" value="GFO_IDH_MocA"/>
    <property type="match status" value="1"/>
</dbReference>
<dbReference type="EMBL" id="JXOK01000010">
    <property type="protein sequence ID" value="KIN11891.1"/>
    <property type="molecule type" value="Genomic_DNA"/>
</dbReference>
<evidence type="ECO:0000256" key="2">
    <source>
        <dbReference type="ARBA" id="ARBA00023002"/>
    </source>
</evidence>
<dbReference type="SUPFAM" id="SSF51735">
    <property type="entry name" value="NAD(P)-binding Rossmann-fold domains"/>
    <property type="match status" value="1"/>
</dbReference>
<dbReference type="Proteomes" id="UP000031977">
    <property type="component" value="Unassembled WGS sequence"/>
</dbReference>
<organism evidence="5 6">
    <name type="scientific">Vibrio mytili</name>
    <dbReference type="NCBI Taxonomy" id="50718"/>
    <lineage>
        <taxon>Bacteria</taxon>
        <taxon>Pseudomonadati</taxon>
        <taxon>Pseudomonadota</taxon>
        <taxon>Gammaproteobacteria</taxon>
        <taxon>Vibrionales</taxon>
        <taxon>Vibrionaceae</taxon>
        <taxon>Vibrio</taxon>
    </lineage>
</organism>
<dbReference type="Pfam" id="PF02894">
    <property type="entry name" value="GFO_IDH_MocA_C"/>
    <property type="match status" value="1"/>
</dbReference>
<evidence type="ECO:0000313" key="5">
    <source>
        <dbReference type="EMBL" id="KIN11891.1"/>
    </source>
</evidence>
<keyword evidence="6" id="KW-1185">Reference proteome</keyword>
<reference evidence="5 6" key="1">
    <citation type="submission" date="2015-01" db="EMBL/GenBank/DDBJ databases">
        <title>Draft genome of Vibrio mytili type strain CAIM 528.</title>
        <authorList>
            <person name="Gonzalez-Castillo A."/>
            <person name="Gomez-Gil B."/>
            <person name="Enciso-Ibarra J."/>
        </authorList>
    </citation>
    <scope>NUCLEOTIDE SEQUENCE [LARGE SCALE GENOMIC DNA]</scope>
    <source>
        <strain evidence="5 6">CAIM 528</strain>
    </source>
</reference>
<dbReference type="InterPro" id="IPR000683">
    <property type="entry name" value="Gfo/Idh/MocA-like_OxRdtase_N"/>
</dbReference>
<dbReference type="InterPro" id="IPR004104">
    <property type="entry name" value="Gfo/Idh/MocA-like_OxRdtase_C"/>
</dbReference>
<keyword evidence="2" id="KW-0560">Oxidoreductase</keyword>
<dbReference type="STRING" id="50718.SU60_05130"/>
<dbReference type="NCBIfam" id="NF008607">
    <property type="entry name" value="PRK11579.1"/>
    <property type="match status" value="1"/>
</dbReference>
<dbReference type="GO" id="GO:0000166">
    <property type="term" value="F:nucleotide binding"/>
    <property type="evidence" value="ECO:0007669"/>
    <property type="project" value="InterPro"/>
</dbReference>
<proteinExistence type="inferred from homology"/>